<dbReference type="GO" id="GO:0017005">
    <property type="term" value="F:3'-tyrosyl-DNA phosphodiesterase activity"/>
    <property type="evidence" value="ECO:0007669"/>
    <property type="project" value="TreeGrafter"/>
</dbReference>
<feature type="compositionally biased region" description="Basic and acidic residues" evidence="11">
    <location>
        <begin position="45"/>
        <end position="60"/>
    </location>
</feature>
<dbReference type="EMBL" id="JH930475">
    <property type="protein sequence ID" value="EKM52233.1"/>
    <property type="molecule type" value="Genomic_DNA"/>
</dbReference>
<reference evidence="12 13" key="1">
    <citation type="journal article" date="2012" name="BMC Genomics">
        <title>Comparative genomics of the white-rot fungi, Phanerochaete carnosa and P. chrysosporium, to elucidate the genetic basis of the distinct wood types they colonize.</title>
        <authorList>
            <person name="Suzuki H."/>
            <person name="MacDonald J."/>
            <person name="Syed K."/>
            <person name="Salamov A."/>
            <person name="Hori C."/>
            <person name="Aerts A."/>
            <person name="Henrissat B."/>
            <person name="Wiebenga A."/>
            <person name="vanKuyk P.A."/>
            <person name="Barry K."/>
            <person name="Lindquist E."/>
            <person name="LaButti K."/>
            <person name="Lapidus A."/>
            <person name="Lucas S."/>
            <person name="Coutinho P."/>
            <person name="Gong Y."/>
            <person name="Samejima M."/>
            <person name="Mahadevan R."/>
            <person name="Abou-Zaid M."/>
            <person name="de Vries R.P."/>
            <person name="Igarashi K."/>
            <person name="Yadav J.S."/>
            <person name="Grigoriev I.V."/>
            <person name="Master E.R."/>
        </authorList>
    </citation>
    <scope>NUCLEOTIDE SEQUENCE [LARGE SCALE GENOMIC DNA]</scope>
    <source>
        <strain evidence="12 13">HHB-10118-sp</strain>
    </source>
</reference>
<protein>
    <recommendedName>
        <fullName evidence="14">PLD phosphodiesterase domain-containing protein</fullName>
    </recommendedName>
</protein>
<evidence type="ECO:0000256" key="11">
    <source>
        <dbReference type="SAM" id="MobiDB-lite"/>
    </source>
</evidence>
<dbReference type="GeneID" id="18908766"/>
<organism evidence="12 13">
    <name type="scientific">Phanerochaete carnosa (strain HHB-10118-sp)</name>
    <name type="common">White-rot fungus</name>
    <name type="synonym">Peniophora carnosa</name>
    <dbReference type="NCBI Taxonomy" id="650164"/>
    <lineage>
        <taxon>Eukaryota</taxon>
        <taxon>Fungi</taxon>
        <taxon>Dikarya</taxon>
        <taxon>Basidiomycota</taxon>
        <taxon>Agaricomycotina</taxon>
        <taxon>Agaricomycetes</taxon>
        <taxon>Polyporales</taxon>
        <taxon>Phanerochaetaceae</taxon>
        <taxon>Phanerochaete</taxon>
    </lineage>
</organism>
<dbReference type="CDD" id="cd09123">
    <property type="entry name" value="PLDc_Tdp1_2"/>
    <property type="match status" value="1"/>
</dbReference>
<dbReference type="STRING" id="650164.K5VLD9"/>
<dbReference type="CDD" id="cd09122">
    <property type="entry name" value="PLDc_Tdp1_1"/>
    <property type="match status" value="1"/>
</dbReference>
<dbReference type="GO" id="GO:0005634">
    <property type="term" value="C:nucleus"/>
    <property type="evidence" value="ECO:0007669"/>
    <property type="project" value="UniProtKB-SubCell"/>
</dbReference>
<keyword evidence="3" id="KW-0540">Nuclease</keyword>
<dbReference type="Gene3D" id="3.30.870.10">
    <property type="entry name" value="Endonuclease Chain A"/>
    <property type="match status" value="2"/>
</dbReference>
<dbReference type="Pfam" id="PF06087">
    <property type="entry name" value="Tyr-DNA_phospho"/>
    <property type="match status" value="1"/>
</dbReference>
<gene>
    <name evidence="12" type="ORF">PHACADRAFT_148739</name>
</gene>
<feature type="region of interest" description="Disordered" evidence="11">
    <location>
        <begin position="491"/>
        <end position="515"/>
    </location>
</feature>
<dbReference type="GO" id="GO:0003697">
    <property type="term" value="F:single-stranded DNA binding"/>
    <property type="evidence" value="ECO:0007669"/>
    <property type="project" value="TreeGrafter"/>
</dbReference>
<evidence type="ECO:0000313" key="12">
    <source>
        <dbReference type="EMBL" id="EKM52233.1"/>
    </source>
</evidence>
<comment type="subcellular location">
    <subcellularLocation>
        <location evidence="1">Nucleus</location>
    </subcellularLocation>
</comment>
<keyword evidence="7" id="KW-0234">DNA repair</keyword>
<evidence type="ECO:0000256" key="1">
    <source>
        <dbReference type="ARBA" id="ARBA00004123"/>
    </source>
</evidence>
<dbReference type="KEGG" id="pco:PHACADRAFT_148739"/>
<evidence type="ECO:0000256" key="5">
    <source>
        <dbReference type="ARBA" id="ARBA00022801"/>
    </source>
</evidence>
<dbReference type="RefSeq" id="XP_007398589.1">
    <property type="nucleotide sequence ID" value="XM_007398527.1"/>
</dbReference>
<dbReference type="GO" id="GO:0004527">
    <property type="term" value="F:exonuclease activity"/>
    <property type="evidence" value="ECO:0007669"/>
    <property type="project" value="UniProtKB-KW"/>
</dbReference>
<evidence type="ECO:0000256" key="10">
    <source>
        <dbReference type="PIRSR" id="PIRSR610347-2"/>
    </source>
</evidence>
<accession>K5VLD9</accession>
<dbReference type="InterPro" id="IPR010347">
    <property type="entry name" value="Tdp1"/>
</dbReference>
<dbReference type="HOGENOM" id="CLU_007773_3_0_1"/>
<evidence type="ECO:0000256" key="9">
    <source>
        <dbReference type="PIRSR" id="PIRSR610347-1"/>
    </source>
</evidence>
<dbReference type="GO" id="GO:0006281">
    <property type="term" value="P:DNA repair"/>
    <property type="evidence" value="ECO:0007669"/>
    <property type="project" value="UniProtKB-KW"/>
</dbReference>
<evidence type="ECO:0000256" key="8">
    <source>
        <dbReference type="ARBA" id="ARBA00023242"/>
    </source>
</evidence>
<feature type="active site" description="Nucleophile" evidence="9">
    <location>
        <position position="230"/>
    </location>
</feature>
<feature type="active site" description="Proton donor/acceptor" evidence="9">
    <location>
        <position position="475"/>
    </location>
</feature>
<dbReference type="FunCoup" id="K5VLD9">
    <property type="interactions" value="511"/>
</dbReference>
<dbReference type="PANTHER" id="PTHR12415:SF0">
    <property type="entry name" value="TYROSYL-DNA PHOSPHODIESTERASE 1"/>
    <property type="match status" value="1"/>
</dbReference>
<feature type="binding site" evidence="10">
    <location>
        <position position="477"/>
    </location>
    <ligand>
        <name>substrate</name>
    </ligand>
</feature>
<keyword evidence="5" id="KW-0378">Hydrolase</keyword>
<evidence type="ECO:0000256" key="3">
    <source>
        <dbReference type="ARBA" id="ARBA00022722"/>
    </source>
</evidence>
<evidence type="ECO:0000256" key="4">
    <source>
        <dbReference type="ARBA" id="ARBA00022763"/>
    </source>
</evidence>
<dbReference type="Proteomes" id="UP000008370">
    <property type="component" value="Unassembled WGS sequence"/>
</dbReference>
<sequence>MEASKAATPYQSGSEHATRSGSSSIAEVAPPAPTPPGSAFLFDRAQMERERLERLKRLRPDFAQASSSTHTRDDEDEEDARDTNPRSAKRQRVSPSSHAPHTNVLPSSRTASPASGTRTPTSVGKKDDSGDGLFFDGELRQTANKHVDAARDTRPVFRLTDILAPRDDIVFAIVSAYVINLPWFYSFFNRGTPVVIVTQDPAAGNETLKEVLPDWIKTTPFLRNGRGCQHMKVTFILFYRTSRLRMVISTANFIEYDWRDIENSVWLQDVPPRPSPIAHDSKANDFPMAFMRVLRGVNVAPALLTLTKNGHSNLPLKRIEELRMKWDFSKIKVALIPSLAGKHEGWPKVIQTGHTALMKALQDMGARTPKGKELVLECQGSSIGTYTTQWLNEFYVTARGESAESWLDQPRARRARLPFPLVKILFPTRKTVQDSALGEPGGGTMFCRRAQWQGANFPRELFHDSKSKRGRVLMHSKLILATFRDSAFAASSSGSSKRHDTPSTDVSDDEIVEVPPPPGNEDFVGWAYVGSHNFTPSAWGTLSGSAFNPTLNITNYELGVLVPLRSAEEVERVACWERPPPKYNLGRDEPWVSHAPLKGACWH</sequence>
<feature type="region of interest" description="Disordered" evidence="11">
    <location>
        <begin position="1"/>
        <end position="135"/>
    </location>
</feature>
<feature type="binding site" evidence="10">
    <location>
        <position position="232"/>
    </location>
    <ligand>
        <name>substrate</name>
    </ligand>
</feature>
<keyword evidence="4" id="KW-0227">DNA damage</keyword>
<dbReference type="AlphaFoldDB" id="K5VLD9"/>
<proteinExistence type="inferred from homology"/>
<evidence type="ECO:0000256" key="7">
    <source>
        <dbReference type="ARBA" id="ARBA00023204"/>
    </source>
</evidence>
<name>K5VLD9_PHACS</name>
<keyword evidence="8" id="KW-0539">Nucleus</keyword>
<evidence type="ECO:0000256" key="2">
    <source>
        <dbReference type="ARBA" id="ARBA00010205"/>
    </source>
</evidence>
<dbReference type="SUPFAM" id="SSF56024">
    <property type="entry name" value="Phospholipase D/nuclease"/>
    <property type="match status" value="2"/>
</dbReference>
<feature type="compositionally biased region" description="Polar residues" evidence="11">
    <location>
        <begin position="9"/>
        <end position="25"/>
    </location>
</feature>
<dbReference type="GO" id="GO:0003690">
    <property type="term" value="F:double-stranded DNA binding"/>
    <property type="evidence" value="ECO:0007669"/>
    <property type="project" value="TreeGrafter"/>
</dbReference>
<keyword evidence="6" id="KW-0269">Exonuclease</keyword>
<evidence type="ECO:0000313" key="13">
    <source>
        <dbReference type="Proteomes" id="UP000008370"/>
    </source>
</evidence>
<keyword evidence="13" id="KW-1185">Reference proteome</keyword>
<evidence type="ECO:0008006" key="14">
    <source>
        <dbReference type="Google" id="ProtNLM"/>
    </source>
</evidence>
<evidence type="ECO:0000256" key="6">
    <source>
        <dbReference type="ARBA" id="ARBA00022839"/>
    </source>
</evidence>
<feature type="compositionally biased region" description="Polar residues" evidence="11">
    <location>
        <begin position="93"/>
        <end position="122"/>
    </location>
</feature>
<dbReference type="PANTHER" id="PTHR12415">
    <property type="entry name" value="TYROSYL-DNA PHOSPHODIESTERASE 1"/>
    <property type="match status" value="1"/>
</dbReference>
<dbReference type="OrthoDB" id="47785at2759"/>
<dbReference type="InParanoid" id="K5VLD9"/>
<comment type="similarity">
    <text evidence="2">Belongs to the tyrosyl-DNA phosphodiesterase family.</text>
</comment>